<name>A0ABR7DM42_9BACT</name>
<comment type="cofactor">
    <cofactor evidence="7">
        <name>Mg(2+)</name>
        <dbReference type="ChEBI" id="CHEBI:18420"/>
    </cofactor>
    <text evidence="7">Binds 1 Mg(2+) ion per subunit.</text>
</comment>
<comment type="similarity">
    <text evidence="7">Belongs to the shikimate kinase family.</text>
</comment>
<keyword evidence="3 7" id="KW-0547">Nucleotide-binding</keyword>
<feature type="binding site" evidence="7">
    <location>
        <position position="15"/>
    </location>
    <ligand>
        <name>Mg(2+)</name>
        <dbReference type="ChEBI" id="CHEBI:18420"/>
    </ligand>
</feature>
<keyword evidence="7" id="KW-0460">Magnesium</keyword>
<dbReference type="EMBL" id="JACOOJ010000008">
    <property type="protein sequence ID" value="MBC5632422.1"/>
    <property type="molecule type" value="Genomic_DNA"/>
</dbReference>
<dbReference type="Gene3D" id="3.40.50.300">
    <property type="entry name" value="P-loop containing nucleotide triphosphate hydrolases"/>
    <property type="match status" value="1"/>
</dbReference>
<accession>A0ABR7DM42</accession>
<keyword evidence="7" id="KW-0479">Metal-binding</keyword>
<feature type="binding site" evidence="7">
    <location>
        <position position="118"/>
    </location>
    <ligand>
        <name>ATP</name>
        <dbReference type="ChEBI" id="CHEBI:30616"/>
    </ligand>
</feature>
<dbReference type="InterPro" id="IPR000623">
    <property type="entry name" value="Shikimate_kinase/TSH1"/>
</dbReference>
<dbReference type="EC" id="2.7.1.71" evidence="7"/>
<comment type="caution">
    <text evidence="8">The sequence shown here is derived from an EMBL/GenBank/DDBJ whole genome shotgun (WGS) entry which is preliminary data.</text>
</comment>
<evidence type="ECO:0000313" key="9">
    <source>
        <dbReference type="Proteomes" id="UP000651475"/>
    </source>
</evidence>
<evidence type="ECO:0000256" key="6">
    <source>
        <dbReference type="ARBA" id="ARBA00023141"/>
    </source>
</evidence>
<keyword evidence="1 7" id="KW-0028">Amino-acid biosynthesis</keyword>
<dbReference type="SUPFAM" id="SSF52540">
    <property type="entry name" value="P-loop containing nucleoside triphosphate hydrolases"/>
    <property type="match status" value="1"/>
</dbReference>
<dbReference type="PANTHER" id="PTHR21087">
    <property type="entry name" value="SHIKIMATE KINASE"/>
    <property type="match status" value="1"/>
</dbReference>
<dbReference type="NCBIfam" id="NF010555">
    <property type="entry name" value="PRK13949.1"/>
    <property type="match status" value="1"/>
</dbReference>
<dbReference type="PRINTS" id="PR01100">
    <property type="entry name" value="SHIKIMTKNASE"/>
</dbReference>
<keyword evidence="5 7" id="KW-0067">ATP-binding</keyword>
<keyword evidence="6 7" id="KW-0057">Aromatic amino acid biosynthesis</keyword>
<dbReference type="RefSeq" id="WP_186929191.1">
    <property type="nucleotide sequence ID" value="NZ_JACOOJ010000008.1"/>
</dbReference>
<keyword evidence="4 7" id="KW-0418">Kinase</keyword>
<evidence type="ECO:0000256" key="5">
    <source>
        <dbReference type="ARBA" id="ARBA00022840"/>
    </source>
</evidence>
<comment type="pathway">
    <text evidence="7">Metabolic intermediate biosynthesis; chorismate biosynthesis; chorismate from D-erythrose 4-phosphate and phosphoenolpyruvate: step 5/7.</text>
</comment>
<feature type="binding site" evidence="7">
    <location>
        <position position="140"/>
    </location>
    <ligand>
        <name>substrate</name>
    </ligand>
</feature>
<protein>
    <recommendedName>
        <fullName evidence="7">Shikimate kinase</fullName>
        <shortName evidence="7">SK</shortName>
        <ecNumber evidence="7">2.7.1.71</ecNumber>
    </recommendedName>
</protein>
<comment type="function">
    <text evidence="7">Catalyzes the specific phosphorylation of the 3-hydroxyl group of shikimic acid using ATP as a cosubstrate.</text>
</comment>
<gene>
    <name evidence="7" type="primary">aroK</name>
    <name evidence="8" type="ORF">H8S65_06525</name>
</gene>
<organism evidence="8 9">
    <name type="scientific">Parabacteroides hominis</name>
    <dbReference type="NCBI Taxonomy" id="2763057"/>
    <lineage>
        <taxon>Bacteria</taxon>
        <taxon>Pseudomonadati</taxon>
        <taxon>Bacteroidota</taxon>
        <taxon>Bacteroidia</taxon>
        <taxon>Bacteroidales</taxon>
        <taxon>Tannerellaceae</taxon>
        <taxon>Parabacteroides</taxon>
    </lineage>
</organism>
<evidence type="ECO:0000313" key="8">
    <source>
        <dbReference type="EMBL" id="MBC5632422.1"/>
    </source>
</evidence>
<evidence type="ECO:0000256" key="2">
    <source>
        <dbReference type="ARBA" id="ARBA00022679"/>
    </source>
</evidence>
<feature type="binding site" evidence="7">
    <location>
        <position position="57"/>
    </location>
    <ligand>
        <name>substrate</name>
    </ligand>
</feature>
<dbReference type="InterPro" id="IPR031322">
    <property type="entry name" value="Shikimate/glucono_kinase"/>
</dbReference>
<keyword evidence="2 7" id="KW-0808">Transferase</keyword>
<dbReference type="Proteomes" id="UP000651475">
    <property type="component" value="Unassembled WGS sequence"/>
</dbReference>
<dbReference type="InterPro" id="IPR027417">
    <property type="entry name" value="P-loop_NTPase"/>
</dbReference>
<keyword evidence="7" id="KW-0963">Cytoplasm</keyword>
<keyword evidence="9" id="KW-1185">Reference proteome</keyword>
<reference evidence="8 9" key="1">
    <citation type="submission" date="2020-08" db="EMBL/GenBank/DDBJ databases">
        <title>Genome public.</title>
        <authorList>
            <person name="Liu C."/>
            <person name="Sun Q."/>
        </authorList>
    </citation>
    <scope>NUCLEOTIDE SEQUENCE [LARGE SCALE GENOMIC DNA]</scope>
    <source>
        <strain evidence="8 9">NSJ-79</strain>
    </source>
</reference>
<feature type="binding site" evidence="7">
    <location>
        <begin position="11"/>
        <end position="16"/>
    </location>
    <ligand>
        <name>ATP</name>
        <dbReference type="ChEBI" id="CHEBI:30616"/>
    </ligand>
</feature>
<dbReference type="HAMAP" id="MF_00109">
    <property type="entry name" value="Shikimate_kinase"/>
    <property type="match status" value="1"/>
</dbReference>
<comment type="subunit">
    <text evidence="7">Monomer.</text>
</comment>
<dbReference type="GO" id="GO:0004765">
    <property type="term" value="F:shikimate kinase activity"/>
    <property type="evidence" value="ECO:0007669"/>
    <property type="project" value="UniProtKB-EC"/>
</dbReference>
<proteinExistence type="inferred from homology"/>
<comment type="subcellular location">
    <subcellularLocation>
        <location evidence="7">Cytoplasm</location>
    </subcellularLocation>
</comment>
<comment type="catalytic activity">
    <reaction evidence="7">
        <text>shikimate + ATP = 3-phosphoshikimate + ADP + H(+)</text>
        <dbReference type="Rhea" id="RHEA:13121"/>
        <dbReference type="ChEBI" id="CHEBI:15378"/>
        <dbReference type="ChEBI" id="CHEBI:30616"/>
        <dbReference type="ChEBI" id="CHEBI:36208"/>
        <dbReference type="ChEBI" id="CHEBI:145989"/>
        <dbReference type="ChEBI" id="CHEBI:456216"/>
        <dbReference type="EC" id="2.7.1.71"/>
    </reaction>
</comment>
<feature type="binding site" evidence="7">
    <location>
        <position position="79"/>
    </location>
    <ligand>
        <name>substrate</name>
    </ligand>
</feature>
<evidence type="ECO:0000256" key="7">
    <source>
        <dbReference type="HAMAP-Rule" id="MF_00109"/>
    </source>
</evidence>
<evidence type="ECO:0000256" key="3">
    <source>
        <dbReference type="ARBA" id="ARBA00022741"/>
    </source>
</evidence>
<dbReference type="PANTHER" id="PTHR21087:SF16">
    <property type="entry name" value="SHIKIMATE KINASE 1, CHLOROPLASTIC"/>
    <property type="match status" value="1"/>
</dbReference>
<evidence type="ECO:0000256" key="4">
    <source>
        <dbReference type="ARBA" id="ARBA00022777"/>
    </source>
</evidence>
<sequence length="189" mass="21560">MKRIFLIGYMGAGKTTVGKVLSRQLGLSFIDLDHYIEGRYHRTVGQLFAERGEEAFRDIERRMLREVATFEDVLVSTGGGAPCFFDNMEFMNEAGQTVYLKVSVDELAKRLELCKSTRPVLKGRTGDELKAFVAESLEKREPFYSKAAIVFKAEEMMTDQDVHEISQELATRLSLWTDKGRELISPRSY</sequence>
<feature type="binding site" evidence="7">
    <location>
        <position position="33"/>
    </location>
    <ligand>
        <name>substrate</name>
    </ligand>
</feature>
<dbReference type="CDD" id="cd00464">
    <property type="entry name" value="SK"/>
    <property type="match status" value="1"/>
</dbReference>
<comment type="caution">
    <text evidence="7">Lacks conserved residue(s) required for the propagation of feature annotation.</text>
</comment>
<dbReference type="Pfam" id="PF01202">
    <property type="entry name" value="SKI"/>
    <property type="match status" value="1"/>
</dbReference>
<evidence type="ECO:0000256" key="1">
    <source>
        <dbReference type="ARBA" id="ARBA00022605"/>
    </source>
</evidence>